<evidence type="ECO:0000313" key="1">
    <source>
        <dbReference type="EMBL" id="KAA8496117.1"/>
    </source>
</evidence>
<dbReference type="OrthoDB" id="4269at2759"/>
<proteinExistence type="predicted"/>
<dbReference type="AlphaFoldDB" id="A0A5J4Z092"/>
<dbReference type="Proteomes" id="UP000324585">
    <property type="component" value="Unassembled WGS sequence"/>
</dbReference>
<name>A0A5J4Z092_PORPP</name>
<evidence type="ECO:0000313" key="2">
    <source>
        <dbReference type="Proteomes" id="UP000324585"/>
    </source>
</evidence>
<dbReference type="EMBL" id="VRMN01000003">
    <property type="protein sequence ID" value="KAA8496117.1"/>
    <property type="molecule type" value="Genomic_DNA"/>
</dbReference>
<protein>
    <submittedName>
        <fullName evidence="1">Uncharacterized protein</fullName>
    </submittedName>
</protein>
<reference evidence="2" key="1">
    <citation type="journal article" date="2019" name="Nat. Commun.">
        <title>Expansion of phycobilisome linker gene families in mesophilic red algae.</title>
        <authorList>
            <person name="Lee J."/>
            <person name="Kim D."/>
            <person name="Bhattacharya D."/>
            <person name="Yoon H.S."/>
        </authorList>
    </citation>
    <scope>NUCLEOTIDE SEQUENCE [LARGE SCALE GENOMIC DNA]</scope>
    <source>
        <strain evidence="2">CCMP 1328</strain>
    </source>
</reference>
<organism evidence="1 2">
    <name type="scientific">Porphyridium purpureum</name>
    <name type="common">Red alga</name>
    <name type="synonym">Porphyridium cruentum</name>
    <dbReference type="NCBI Taxonomy" id="35688"/>
    <lineage>
        <taxon>Eukaryota</taxon>
        <taxon>Rhodophyta</taxon>
        <taxon>Bangiophyceae</taxon>
        <taxon>Porphyridiales</taxon>
        <taxon>Porphyridiaceae</taxon>
        <taxon>Porphyridium</taxon>
    </lineage>
</organism>
<keyword evidence="2" id="KW-1185">Reference proteome</keyword>
<accession>A0A5J4Z092</accession>
<comment type="caution">
    <text evidence="1">The sequence shown here is derived from an EMBL/GenBank/DDBJ whole genome shotgun (WGS) entry which is preliminary data.</text>
</comment>
<sequence length="175" mass="19056">MMSAAAVPDMDMMSDAGALPALTEVFVIYDADGTVAGELAYLVKKWFGKGHCAACDITHGPRREKPEWQDFKMGLGVPMKNIHRDEMDVDLYNATRGHLFPNVVGRFSDDSHMVLMDPNELDKCAGQVEIFEAMLKEKLALIGASSAGAPACGWSAQHVDQGSLVGRPEQMVPEM</sequence>
<gene>
    <name evidence="1" type="ORF">FVE85_2272</name>
</gene>